<dbReference type="GO" id="GO:0016491">
    <property type="term" value="F:oxidoreductase activity"/>
    <property type="evidence" value="ECO:0007669"/>
    <property type="project" value="UniProtKB-KW"/>
</dbReference>
<dbReference type="InterPro" id="IPR016166">
    <property type="entry name" value="FAD-bd_PCMH"/>
</dbReference>
<evidence type="ECO:0000313" key="8">
    <source>
        <dbReference type="Proteomes" id="UP000000235"/>
    </source>
</evidence>
<dbReference type="RefSeq" id="WP_012013956.1">
    <property type="nucleotide sequence ID" value="NC_009380.1"/>
</dbReference>
<feature type="domain" description="FAD-binding PCMH-type" evidence="6">
    <location>
        <begin position="47"/>
        <end position="215"/>
    </location>
</feature>
<dbReference type="InterPro" id="IPR050416">
    <property type="entry name" value="FAD-linked_Oxidoreductase"/>
</dbReference>
<proteinExistence type="inferred from homology"/>
<dbReference type="InterPro" id="IPR006093">
    <property type="entry name" value="Oxy_OxRdtase_FAD_BS"/>
</dbReference>
<dbReference type="Pfam" id="PF08031">
    <property type="entry name" value="BBE"/>
    <property type="match status" value="1"/>
</dbReference>
<gene>
    <name evidence="7" type="ordered locus">Strop_2731</name>
</gene>
<dbReference type="Gene3D" id="3.30.43.10">
    <property type="entry name" value="Uridine Diphospho-n-acetylenolpyruvylglucosamine Reductase, domain 2"/>
    <property type="match status" value="1"/>
</dbReference>
<evidence type="ECO:0000256" key="5">
    <source>
        <dbReference type="ARBA" id="ARBA00023002"/>
    </source>
</evidence>
<dbReference type="InterPro" id="IPR016167">
    <property type="entry name" value="FAD-bd_PCMH_sub1"/>
</dbReference>
<dbReference type="PANTHER" id="PTHR42973:SF39">
    <property type="entry name" value="FAD-BINDING PCMH-TYPE DOMAIN-CONTAINING PROTEIN"/>
    <property type="match status" value="1"/>
</dbReference>
<dbReference type="InterPro" id="IPR012951">
    <property type="entry name" value="BBE"/>
</dbReference>
<keyword evidence="3" id="KW-0285">Flavoprotein</keyword>
<accession>A4X8H5</accession>
<keyword evidence="5" id="KW-0560">Oxidoreductase</keyword>
<dbReference type="InterPro" id="IPR036318">
    <property type="entry name" value="FAD-bd_PCMH-like_sf"/>
</dbReference>
<sequence>MGKAPTPLAATLDTAAVTALRRLVTGRVITPTDHDYDRARRIFFDGYEGRPAAIVRVVDVEDVPPVLDIARRTGVPLAIRSGGHSVHAVCDDGIVLDLSGLRALDIVPESRTAAAQPGVTAAQYTNAAGAFGLATSFGDTGSVGLGGLVLGGGIGFLVRKHGLTIDDLIAVEMITSSGDRLRIDADSHADLFWALRGGGGNFGVVTRLHLRLHRVAPIVGGTLVLPATPATIAGFLAAADSAPDELSTKVNVMPIPPLPGVPEEHHGRMGLLATMVFAGDVGSAESIYAPFRALATPLADLIHTMPYAQIFEPDDENYHPRAMSRTFFTDELLDETKAEALLAHLGSSTALVPVAQLRVLGGAMAQVAEDATAFAHRGRKMMISVAAVHESPDETDTHRSWADNFVAEQRSSQPGAYVNFLYDDGPDRRGEAYPRRTWDRLARIKQRYDPTNLFRVNVNIPPGAAHPGPSDR</sequence>
<dbReference type="HOGENOM" id="CLU_018354_10_0_11"/>
<dbReference type="PATRIC" id="fig|369723.5.peg.2812"/>
<organism evidence="7 8">
    <name type="scientific">Salinispora tropica (strain ATCC BAA-916 / DSM 44818 / JCM 13857 / NBRC 105044 / CNB-440)</name>
    <dbReference type="NCBI Taxonomy" id="369723"/>
    <lineage>
        <taxon>Bacteria</taxon>
        <taxon>Bacillati</taxon>
        <taxon>Actinomycetota</taxon>
        <taxon>Actinomycetes</taxon>
        <taxon>Micromonosporales</taxon>
        <taxon>Micromonosporaceae</taxon>
        <taxon>Salinispora</taxon>
    </lineage>
</organism>
<dbReference type="Gene3D" id="3.40.462.20">
    <property type="match status" value="1"/>
</dbReference>
<dbReference type="PROSITE" id="PS51387">
    <property type="entry name" value="FAD_PCMH"/>
    <property type="match status" value="1"/>
</dbReference>
<dbReference type="GO" id="GO:0071949">
    <property type="term" value="F:FAD binding"/>
    <property type="evidence" value="ECO:0007669"/>
    <property type="project" value="InterPro"/>
</dbReference>
<name>A4X8H5_SALTO</name>
<dbReference type="PANTHER" id="PTHR42973">
    <property type="entry name" value="BINDING OXIDOREDUCTASE, PUTATIVE (AFU_ORTHOLOGUE AFUA_1G17690)-RELATED"/>
    <property type="match status" value="1"/>
</dbReference>
<evidence type="ECO:0000256" key="2">
    <source>
        <dbReference type="ARBA" id="ARBA00005466"/>
    </source>
</evidence>
<evidence type="ECO:0000313" key="7">
    <source>
        <dbReference type="EMBL" id="ABP55175.1"/>
    </source>
</evidence>
<dbReference type="SUPFAM" id="SSF56176">
    <property type="entry name" value="FAD-binding/transporter-associated domain-like"/>
    <property type="match status" value="1"/>
</dbReference>
<dbReference type="EMBL" id="CP000667">
    <property type="protein sequence ID" value="ABP55175.1"/>
    <property type="molecule type" value="Genomic_DNA"/>
</dbReference>
<dbReference type="InterPro" id="IPR016169">
    <property type="entry name" value="FAD-bd_PCMH_sub2"/>
</dbReference>
<dbReference type="eggNOG" id="COG0277">
    <property type="taxonomic scope" value="Bacteria"/>
</dbReference>
<dbReference type="STRING" id="369723.Strop_2731"/>
<keyword evidence="4" id="KW-0274">FAD</keyword>
<dbReference type="Gene3D" id="3.30.465.10">
    <property type="match status" value="1"/>
</dbReference>
<dbReference type="Proteomes" id="UP000000235">
    <property type="component" value="Chromosome"/>
</dbReference>
<dbReference type="Pfam" id="PF01565">
    <property type="entry name" value="FAD_binding_4"/>
    <property type="match status" value="1"/>
</dbReference>
<protein>
    <submittedName>
        <fullName evidence="7">FAD linked oxidase domain protein</fullName>
    </submittedName>
</protein>
<dbReference type="InterPro" id="IPR006094">
    <property type="entry name" value="Oxid_FAD_bind_N"/>
</dbReference>
<comment type="similarity">
    <text evidence="2">Belongs to the oxygen-dependent FAD-linked oxidoreductase family.</text>
</comment>
<evidence type="ECO:0000256" key="4">
    <source>
        <dbReference type="ARBA" id="ARBA00022827"/>
    </source>
</evidence>
<evidence type="ECO:0000259" key="6">
    <source>
        <dbReference type="PROSITE" id="PS51387"/>
    </source>
</evidence>
<comment type="cofactor">
    <cofactor evidence="1">
        <name>FAD</name>
        <dbReference type="ChEBI" id="CHEBI:57692"/>
    </cofactor>
</comment>
<evidence type="ECO:0000256" key="1">
    <source>
        <dbReference type="ARBA" id="ARBA00001974"/>
    </source>
</evidence>
<keyword evidence="8" id="KW-1185">Reference proteome</keyword>
<reference evidence="8" key="1">
    <citation type="journal article" date="2007" name="Proc. Natl. Acad. Sci. U.S.A.">
        <title>Genome sequencing reveals complex secondary metabolome in the marine actinomycete Salinispora tropica.</title>
        <authorList>
            <person name="Udwary D.W."/>
            <person name="Zeigler L."/>
            <person name="Asolkar R.N."/>
            <person name="Singan V."/>
            <person name="Lapidus A."/>
            <person name="Fenical W."/>
            <person name="Jensen P.R."/>
            <person name="Moore B.S."/>
        </authorList>
    </citation>
    <scope>NUCLEOTIDE SEQUENCE [LARGE SCALE GENOMIC DNA]</scope>
    <source>
        <strain evidence="8">ATCC BAA-916 / DSM 44818 / CNB-440</strain>
    </source>
</reference>
<evidence type="ECO:0000256" key="3">
    <source>
        <dbReference type="ARBA" id="ARBA00022630"/>
    </source>
</evidence>
<dbReference type="KEGG" id="stp:Strop_2731"/>
<dbReference type="PROSITE" id="PS00862">
    <property type="entry name" value="OX2_COVAL_FAD"/>
    <property type="match status" value="1"/>
</dbReference>
<dbReference type="AlphaFoldDB" id="A4X8H5"/>